<gene>
    <name evidence="1" type="ORF">F2P81_023265</name>
</gene>
<protein>
    <submittedName>
        <fullName evidence="1">Uncharacterized protein</fullName>
    </submittedName>
</protein>
<dbReference type="EMBL" id="VEVO01000021">
    <property type="protein sequence ID" value="KAF0024463.1"/>
    <property type="molecule type" value="Genomic_DNA"/>
</dbReference>
<comment type="caution">
    <text evidence="1">The sequence shown here is derived from an EMBL/GenBank/DDBJ whole genome shotgun (WGS) entry which is preliminary data.</text>
</comment>
<reference evidence="1 2" key="1">
    <citation type="submission" date="2019-06" db="EMBL/GenBank/DDBJ databases">
        <title>Draft genomes of female and male turbot (Scophthalmus maximus).</title>
        <authorList>
            <person name="Xu H."/>
            <person name="Xu X.-W."/>
            <person name="Shao C."/>
            <person name="Chen S."/>
        </authorList>
    </citation>
    <scope>NUCLEOTIDE SEQUENCE [LARGE SCALE GENOMIC DNA]</scope>
    <source>
        <strain evidence="1">Ysfricsl-2016a</strain>
        <tissue evidence="1">Blood</tissue>
    </source>
</reference>
<sequence length="180" mass="19831">MLAMQRLEKNVNFPQTVVPTKSAVCKRRVLEHCAEYSGEVKATCVSRELAAHRDFGIGSAVCMCVGVCSVCHADRLRPGQLFKRPPCGSICIIGMRGADRGGGGRRREIIGPLKLKYKSNKSADVSRFRRHTLIESEGLLQNEPEQVCLSACCDDGWLRGRNSDSDSLNLNEPEPRGGRE</sequence>
<name>A0A6A4RR09_SCOMX</name>
<proteinExistence type="predicted"/>
<dbReference type="AlphaFoldDB" id="A0A6A4RR09"/>
<dbReference type="Proteomes" id="UP000438429">
    <property type="component" value="Unassembled WGS sequence"/>
</dbReference>
<accession>A0A6A4RR09</accession>
<evidence type="ECO:0000313" key="1">
    <source>
        <dbReference type="EMBL" id="KAF0024463.1"/>
    </source>
</evidence>
<evidence type="ECO:0000313" key="2">
    <source>
        <dbReference type="Proteomes" id="UP000438429"/>
    </source>
</evidence>
<organism evidence="1 2">
    <name type="scientific">Scophthalmus maximus</name>
    <name type="common">Turbot</name>
    <name type="synonym">Psetta maxima</name>
    <dbReference type="NCBI Taxonomy" id="52904"/>
    <lineage>
        <taxon>Eukaryota</taxon>
        <taxon>Metazoa</taxon>
        <taxon>Chordata</taxon>
        <taxon>Craniata</taxon>
        <taxon>Vertebrata</taxon>
        <taxon>Euteleostomi</taxon>
        <taxon>Actinopterygii</taxon>
        <taxon>Neopterygii</taxon>
        <taxon>Teleostei</taxon>
        <taxon>Neoteleostei</taxon>
        <taxon>Acanthomorphata</taxon>
        <taxon>Carangaria</taxon>
        <taxon>Pleuronectiformes</taxon>
        <taxon>Pleuronectoidei</taxon>
        <taxon>Scophthalmidae</taxon>
        <taxon>Scophthalmus</taxon>
    </lineage>
</organism>